<keyword evidence="2 6" id="KW-0812">Transmembrane</keyword>
<comment type="caution">
    <text evidence="8">The sequence shown here is derived from an EMBL/GenBank/DDBJ whole genome shotgun (WGS) entry which is preliminary data.</text>
</comment>
<feature type="transmembrane region" description="Helical" evidence="6">
    <location>
        <begin position="130"/>
        <end position="153"/>
    </location>
</feature>
<keyword evidence="3 6" id="KW-1133">Transmembrane helix</keyword>
<feature type="transmembrane region" description="Helical" evidence="6">
    <location>
        <begin position="196"/>
        <end position="216"/>
    </location>
</feature>
<dbReference type="PANTHER" id="PTHR42718:SF11">
    <property type="entry name" value="MAJOR FACILITATOR SUPERFAMILY (MFS) PROFILE DOMAIN-CONTAINING PROTEIN"/>
    <property type="match status" value="1"/>
</dbReference>
<proteinExistence type="predicted"/>
<feature type="transmembrane region" description="Helical" evidence="6">
    <location>
        <begin position="304"/>
        <end position="326"/>
    </location>
</feature>
<evidence type="ECO:0000256" key="1">
    <source>
        <dbReference type="ARBA" id="ARBA00004141"/>
    </source>
</evidence>
<dbReference type="AlphaFoldDB" id="A0A0P7BN13"/>
<feature type="transmembrane region" description="Helical" evidence="6">
    <location>
        <begin position="428"/>
        <end position="447"/>
    </location>
</feature>
<dbReference type="InterPro" id="IPR020846">
    <property type="entry name" value="MFS_dom"/>
</dbReference>
<evidence type="ECO:0000256" key="2">
    <source>
        <dbReference type="ARBA" id="ARBA00022692"/>
    </source>
</evidence>
<evidence type="ECO:0000256" key="6">
    <source>
        <dbReference type="SAM" id="Phobius"/>
    </source>
</evidence>
<dbReference type="Gene3D" id="1.20.1720.10">
    <property type="entry name" value="Multidrug resistance protein D"/>
    <property type="match status" value="2"/>
</dbReference>
<feature type="transmembrane region" description="Helical" evidence="6">
    <location>
        <begin position="102"/>
        <end position="124"/>
    </location>
</feature>
<dbReference type="EMBL" id="LKCW01000010">
    <property type="protein sequence ID" value="KPM45155.1"/>
    <property type="molecule type" value="Genomic_DNA"/>
</dbReference>
<dbReference type="PROSITE" id="PS50850">
    <property type="entry name" value="MFS"/>
    <property type="match status" value="1"/>
</dbReference>
<feature type="transmembrane region" description="Helical" evidence="6">
    <location>
        <begin position="338"/>
        <end position="359"/>
    </location>
</feature>
<dbReference type="GO" id="GO:0022857">
    <property type="term" value="F:transmembrane transporter activity"/>
    <property type="evidence" value="ECO:0007669"/>
    <property type="project" value="InterPro"/>
</dbReference>
<dbReference type="InterPro" id="IPR036259">
    <property type="entry name" value="MFS_trans_sf"/>
</dbReference>
<keyword evidence="4 6" id="KW-0472">Membrane</keyword>
<keyword evidence="9" id="KW-1185">Reference proteome</keyword>
<comment type="subcellular location">
    <subcellularLocation>
        <location evidence="1">Membrane</location>
        <topology evidence="1">Multi-pass membrane protein</topology>
    </subcellularLocation>
</comment>
<evidence type="ECO:0000256" key="4">
    <source>
        <dbReference type="ARBA" id="ARBA00023136"/>
    </source>
</evidence>
<feature type="transmembrane region" description="Helical" evidence="6">
    <location>
        <begin position="262"/>
        <end position="281"/>
    </location>
</feature>
<feature type="transmembrane region" description="Helical" evidence="6">
    <location>
        <begin position="36"/>
        <end position="56"/>
    </location>
</feature>
<protein>
    <recommendedName>
        <fullName evidence="7">Major facilitator superfamily (MFS) profile domain-containing protein</fullName>
    </recommendedName>
</protein>
<evidence type="ECO:0000313" key="9">
    <source>
        <dbReference type="Proteomes" id="UP000050424"/>
    </source>
</evidence>
<feature type="transmembrane region" description="Helical" evidence="6">
    <location>
        <begin position="391"/>
        <end position="416"/>
    </location>
</feature>
<name>A0A0P7BN13_9HYPO</name>
<feature type="domain" description="Major facilitator superfamily (MFS) profile" evidence="7">
    <location>
        <begin position="33"/>
        <end position="463"/>
    </location>
</feature>
<dbReference type="Pfam" id="PF07690">
    <property type="entry name" value="MFS_1"/>
    <property type="match status" value="1"/>
</dbReference>
<dbReference type="OrthoDB" id="5086884at2759"/>
<dbReference type="SUPFAM" id="SSF103473">
    <property type="entry name" value="MFS general substrate transporter"/>
    <property type="match status" value="1"/>
</dbReference>
<reference evidence="8 9" key="1">
    <citation type="submission" date="2015-09" db="EMBL/GenBank/DDBJ databases">
        <title>Draft genome of a European isolate of the apple canker pathogen Neonectria ditissima.</title>
        <authorList>
            <person name="Gomez-Cortecero A."/>
            <person name="Harrison R.J."/>
            <person name="Armitage A.D."/>
        </authorList>
    </citation>
    <scope>NUCLEOTIDE SEQUENCE [LARGE SCALE GENOMIC DNA]</scope>
    <source>
        <strain evidence="8 9">R09/05</strain>
    </source>
</reference>
<accession>A0A0P7BN13</accession>
<dbReference type="PANTHER" id="PTHR42718">
    <property type="entry name" value="MAJOR FACILITATOR SUPERFAMILY MULTIDRUG TRANSPORTER MFSC"/>
    <property type="match status" value="1"/>
</dbReference>
<evidence type="ECO:0000256" key="5">
    <source>
        <dbReference type="ARBA" id="ARBA00023180"/>
    </source>
</evidence>
<dbReference type="GO" id="GO:0016020">
    <property type="term" value="C:membrane"/>
    <property type="evidence" value="ECO:0007669"/>
    <property type="project" value="UniProtKB-SubCell"/>
</dbReference>
<sequence length="463" mass="50250">MSENALLTDLDSNTGAQELDLEKLGRQRPTVSATRWSELGFCVAILGSMLMTEYFVSGFNIILPELTRELDIPPGAQTWPASVFSLVAGAFLLPLGRIGDIYGSYFVFNLGMIWYFIWCLVAGFSTNYMMLIVCRALAGLGASAFLVGGLMLLGKTYRPGPRKNLMFAMYGAVAPIGFFTGIFFGGVSSQSLSWRWYFWLGSIIIAFVSIVGLLAIPRDFHVDKPQHNDMDWKGTATIVPGLLLVVYAITDSSNAPQGWADPRIIATMILGVAFLAGAYVVETRYSAAPLVPGDLFSPQYMKRLIVAMFLFYGTFGLFLFYSSFYIQLVLGVGPLLTAVWYVPMVAGGLVIGAVGGFTLHLLPGQILLCISGLGNIVSVLLFALMPQNPSFWAYIFPSMVCATIGIDITCTVSNIFITTSLPSHRQGLAGSLISSLLFLGIGFWQGVGDIVVEHTASLGLRQK</sequence>
<feature type="transmembrane region" description="Helical" evidence="6">
    <location>
        <begin position="76"/>
        <end position="95"/>
    </location>
</feature>
<feature type="transmembrane region" description="Helical" evidence="6">
    <location>
        <begin position="366"/>
        <end position="385"/>
    </location>
</feature>
<dbReference type="InterPro" id="IPR011701">
    <property type="entry name" value="MFS"/>
</dbReference>
<evidence type="ECO:0000313" key="8">
    <source>
        <dbReference type="EMBL" id="KPM45155.1"/>
    </source>
</evidence>
<evidence type="ECO:0000259" key="7">
    <source>
        <dbReference type="PROSITE" id="PS50850"/>
    </source>
</evidence>
<gene>
    <name evidence="8" type="ORF">AK830_g1331</name>
</gene>
<feature type="transmembrane region" description="Helical" evidence="6">
    <location>
        <begin position="165"/>
        <end position="184"/>
    </location>
</feature>
<evidence type="ECO:0000256" key="3">
    <source>
        <dbReference type="ARBA" id="ARBA00022989"/>
    </source>
</evidence>
<keyword evidence="5" id="KW-0325">Glycoprotein</keyword>
<organism evidence="8 9">
    <name type="scientific">Neonectria ditissima</name>
    <dbReference type="NCBI Taxonomy" id="78410"/>
    <lineage>
        <taxon>Eukaryota</taxon>
        <taxon>Fungi</taxon>
        <taxon>Dikarya</taxon>
        <taxon>Ascomycota</taxon>
        <taxon>Pezizomycotina</taxon>
        <taxon>Sordariomycetes</taxon>
        <taxon>Hypocreomycetidae</taxon>
        <taxon>Hypocreales</taxon>
        <taxon>Nectriaceae</taxon>
        <taxon>Neonectria</taxon>
    </lineage>
</organism>
<feature type="transmembrane region" description="Helical" evidence="6">
    <location>
        <begin position="232"/>
        <end position="250"/>
    </location>
</feature>
<dbReference type="Proteomes" id="UP000050424">
    <property type="component" value="Unassembled WGS sequence"/>
</dbReference>